<evidence type="ECO:0000256" key="8">
    <source>
        <dbReference type="ARBA" id="ARBA00022786"/>
    </source>
</evidence>
<keyword evidence="10" id="KW-0539">Nucleus</keyword>
<evidence type="ECO:0000256" key="4">
    <source>
        <dbReference type="ARBA" id="ARBA00009273"/>
    </source>
</evidence>
<dbReference type="GO" id="GO:0005737">
    <property type="term" value="C:cytoplasm"/>
    <property type="evidence" value="ECO:0007669"/>
    <property type="project" value="UniProtKB-SubCell"/>
</dbReference>
<keyword evidence="14" id="KW-1185">Reference proteome</keyword>
<dbReference type="InterPro" id="IPR013083">
    <property type="entry name" value="Znf_RING/FYVE/PHD"/>
</dbReference>
<comment type="similarity">
    <text evidence="4">Belongs to the RING-box family.</text>
</comment>
<name>A0A8S1CID3_9INSE</name>
<organism evidence="13 14">
    <name type="scientific">Cloeon dipterum</name>
    <dbReference type="NCBI Taxonomy" id="197152"/>
    <lineage>
        <taxon>Eukaryota</taxon>
        <taxon>Metazoa</taxon>
        <taxon>Ecdysozoa</taxon>
        <taxon>Arthropoda</taxon>
        <taxon>Hexapoda</taxon>
        <taxon>Insecta</taxon>
        <taxon>Pterygota</taxon>
        <taxon>Palaeoptera</taxon>
        <taxon>Ephemeroptera</taxon>
        <taxon>Pisciforma</taxon>
        <taxon>Baetidae</taxon>
        <taxon>Cloeon</taxon>
    </lineage>
</organism>
<dbReference type="CDD" id="cd16448">
    <property type="entry name" value="RING-H2"/>
    <property type="match status" value="1"/>
</dbReference>
<comment type="subcellular location">
    <subcellularLocation>
        <location evidence="2">Cytoplasm</location>
    </subcellularLocation>
    <subcellularLocation>
        <location evidence="1">Nucleus</location>
    </subcellularLocation>
</comment>
<dbReference type="OrthoDB" id="8118048at2759"/>
<evidence type="ECO:0000259" key="12">
    <source>
        <dbReference type="PROSITE" id="PS50089"/>
    </source>
</evidence>
<evidence type="ECO:0000256" key="1">
    <source>
        <dbReference type="ARBA" id="ARBA00004123"/>
    </source>
</evidence>
<feature type="domain" description="RING-type" evidence="12">
    <location>
        <begin position="71"/>
        <end position="114"/>
    </location>
</feature>
<dbReference type="GO" id="GO:0008270">
    <property type="term" value="F:zinc ion binding"/>
    <property type="evidence" value="ECO:0007669"/>
    <property type="project" value="UniProtKB-KW"/>
</dbReference>
<dbReference type="SUPFAM" id="SSF57850">
    <property type="entry name" value="RING/U-box"/>
    <property type="match status" value="1"/>
</dbReference>
<accession>A0A8S1CID3</accession>
<comment type="pathway">
    <text evidence="3">Protein modification; protein ubiquitination.</text>
</comment>
<reference evidence="13 14" key="1">
    <citation type="submission" date="2020-04" db="EMBL/GenBank/DDBJ databases">
        <authorList>
            <person name="Alioto T."/>
            <person name="Alioto T."/>
            <person name="Gomez Garrido J."/>
        </authorList>
    </citation>
    <scope>NUCLEOTIDE SEQUENCE [LARGE SCALE GENOMIC DNA]</scope>
</reference>
<comment type="caution">
    <text evidence="13">The sequence shown here is derived from an EMBL/GenBank/DDBJ whole genome shotgun (WGS) entry which is preliminary data.</text>
</comment>
<dbReference type="Proteomes" id="UP000494165">
    <property type="component" value="Unassembled WGS sequence"/>
</dbReference>
<dbReference type="EMBL" id="CADEPI010000042">
    <property type="protein sequence ID" value="CAB3369109.1"/>
    <property type="molecule type" value="Genomic_DNA"/>
</dbReference>
<dbReference type="InterPro" id="IPR024766">
    <property type="entry name" value="Znf_RING_H2"/>
</dbReference>
<evidence type="ECO:0000256" key="3">
    <source>
        <dbReference type="ARBA" id="ARBA00004906"/>
    </source>
</evidence>
<sequence length="124" mass="14079">MDPSEENANSPDHETALETIAAPDDFQNSNLTKHMQRFRIVHMDLVAMWKYVSSSSDTRCGICYNDLSCVCPYCHIDSLQSCLVAKGNCGHVFHNDCVKPWFAKLPSPYCPFCKRAWNSKITFP</sequence>
<keyword evidence="8" id="KW-0833">Ubl conjugation pathway</keyword>
<dbReference type="Gene3D" id="3.30.40.10">
    <property type="entry name" value="Zinc/RING finger domain, C3HC4 (zinc finger)"/>
    <property type="match status" value="1"/>
</dbReference>
<dbReference type="GO" id="GO:0005634">
    <property type="term" value="C:nucleus"/>
    <property type="evidence" value="ECO:0007669"/>
    <property type="project" value="UniProtKB-SubCell"/>
</dbReference>
<evidence type="ECO:0000256" key="9">
    <source>
        <dbReference type="ARBA" id="ARBA00022833"/>
    </source>
</evidence>
<dbReference type="InterPro" id="IPR051031">
    <property type="entry name" value="RING-box_E3_Ubiquitin_Ligase"/>
</dbReference>
<evidence type="ECO:0000256" key="11">
    <source>
        <dbReference type="PROSITE-ProRule" id="PRU00175"/>
    </source>
</evidence>
<dbReference type="InterPro" id="IPR001841">
    <property type="entry name" value="Znf_RING"/>
</dbReference>
<evidence type="ECO:0000313" key="13">
    <source>
        <dbReference type="EMBL" id="CAB3369109.1"/>
    </source>
</evidence>
<protein>
    <recommendedName>
        <fullName evidence="12">RING-type domain-containing protein</fullName>
    </recommendedName>
</protein>
<keyword evidence="6" id="KW-0479">Metal-binding</keyword>
<keyword evidence="5" id="KW-0963">Cytoplasm</keyword>
<dbReference type="GO" id="GO:0031461">
    <property type="term" value="C:cullin-RING ubiquitin ligase complex"/>
    <property type="evidence" value="ECO:0007669"/>
    <property type="project" value="UniProtKB-ARBA"/>
</dbReference>
<evidence type="ECO:0000256" key="10">
    <source>
        <dbReference type="ARBA" id="ARBA00023242"/>
    </source>
</evidence>
<evidence type="ECO:0000256" key="5">
    <source>
        <dbReference type="ARBA" id="ARBA00022490"/>
    </source>
</evidence>
<evidence type="ECO:0000256" key="2">
    <source>
        <dbReference type="ARBA" id="ARBA00004496"/>
    </source>
</evidence>
<dbReference type="Pfam" id="PF12678">
    <property type="entry name" value="zf-rbx1"/>
    <property type="match status" value="1"/>
</dbReference>
<dbReference type="PROSITE" id="PS50089">
    <property type="entry name" value="ZF_RING_2"/>
    <property type="match status" value="1"/>
</dbReference>
<keyword evidence="7 11" id="KW-0863">Zinc-finger</keyword>
<dbReference type="PANTHER" id="PTHR11210">
    <property type="entry name" value="RING BOX"/>
    <property type="match status" value="1"/>
</dbReference>
<proteinExistence type="inferred from homology"/>
<evidence type="ECO:0000256" key="6">
    <source>
        <dbReference type="ARBA" id="ARBA00022723"/>
    </source>
</evidence>
<keyword evidence="9" id="KW-0862">Zinc</keyword>
<gene>
    <name evidence="13" type="ORF">CLODIP_2_CD02589</name>
</gene>
<evidence type="ECO:0000313" key="14">
    <source>
        <dbReference type="Proteomes" id="UP000494165"/>
    </source>
</evidence>
<dbReference type="AlphaFoldDB" id="A0A8S1CID3"/>
<evidence type="ECO:0000256" key="7">
    <source>
        <dbReference type="ARBA" id="ARBA00022771"/>
    </source>
</evidence>